<feature type="domain" description="Disease resistance N-terminal" evidence="6">
    <location>
        <begin position="11"/>
        <end position="99"/>
    </location>
</feature>
<evidence type="ECO:0000313" key="8">
    <source>
        <dbReference type="Proteomes" id="UP001140206"/>
    </source>
</evidence>
<keyword evidence="3" id="KW-0677">Repeat</keyword>
<keyword evidence="2" id="KW-0433">Leucine-rich repeat</keyword>
<protein>
    <submittedName>
        <fullName evidence="7">Disease resistance protein RGA2</fullName>
    </submittedName>
</protein>
<evidence type="ECO:0000256" key="5">
    <source>
        <dbReference type="ARBA" id="ARBA00022821"/>
    </source>
</evidence>
<dbReference type="AlphaFoldDB" id="A0AAV8F6A8"/>
<gene>
    <name evidence="7" type="ORF">LUZ62_040431</name>
</gene>
<dbReference type="EMBL" id="JAMFTS010000002">
    <property type="protein sequence ID" value="KAJ4789185.1"/>
    <property type="molecule type" value="Genomic_DNA"/>
</dbReference>
<comment type="caution">
    <text evidence="7">The sequence shown here is derived from an EMBL/GenBank/DDBJ whole genome shotgun (WGS) entry which is preliminary data.</text>
</comment>
<proteinExistence type="inferred from homology"/>
<evidence type="ECO:0000256" key="2">
    <source>
        <dbReference type="ARBA" id="ARBA00022614"/>
    </source>
</evidence>
<evidence type="ECO:0000259" key="6">
    <source>
        <dbReference type="Pfam" id="PF18052"/>
    </source>
</evidence>
<keyword evidence="5" id="KW-0611">Plant defense</keyword>
<dbReference type="Gene3D" id="1.20.5.4130">
    <property type="match status" value="1"/>
</dbReference>
<keyword evidence="8" id="KW-1185">Reference proteome</keyword>
<evidence type="ECO:0000256" key="1">
    <source>
        <dbReference type="ARBA" id="ARBA00008894"/>
    </source>
</evidence>
<keyword evidence="4" id="KW-0547">Nucleotide-binding</keyword>
<name>A0AAV8F6A8_9POAL</name>
<dbReference type="Pfam" id="PF18052">
    <property type="entry name" value="Rx_N"/>
    <property type="match status" value="1"/>
</dbReference>
<accession>A0AAV8F6A8</accession>
<dbReference type="Proteomes" id="UP001140206">
    <property type="component" value="Chromosome 2"/>
</dbReference>
<dbReference type="GO" id="GO:0000166">
    <property type="term" value="F:nucleotide binding"/>
    <property type="evidence" value="ECO:0007669"/>
    <property type="project" value="UniProtKB-KW"/>
</dbReference>
<sequence>MASGMVLSPLISVAVKKSTDALTEKICGMWDIDENRKTLGRYLLAIQVKIQDAQEQAVNNPALKVWMQDLDAAAHEAIDVLDEFQYEALRSQVISQQPSSSSKVTKI</sequence>
<comment type="similarity">
    <text evidence="1">Belongs to the disease resistance NB-LRR family.</text>
</comment>
<dbReference type="GO" id="GO:0006952">
    <property type="term" value="P:defense response"/>
    <property type="evidence" value="ECO:0007669"/>
    <property type="project" value="UniProtKB-KW"/>
</dbReference>
<reference evidence="7" key="1">
    <citation type="submission" date="2022-08" db="EMBL/GenBank/DDBJ databases">
        <authorList>
            <person name="Marques A."/>
        </authorList>
    </citation>
    <scope>NUCLEOTIDE SEQUENCE</scope>
    <source>
        <strain evidence="7">RhyPub2mFocal</strain>
        <tissue evidence="7">Leaves</tissue>
    </source>
</reference>
<organism evidence="7 8">
    <name type="scientific">Rhynchospora pubera</name>
    <dbReference type="NCBI Taxonomy" id="906938"/>
    <lineage>
        <taxon>Eukaryota</taxon>
        <taxon>Viridiplantae</taxon>
        <taxon>Streptophyta</taxon>
        <taxon>Embryophyta</taxon>
        <taxon>Tracheophyta</taxon>
        <taxon>Spermatophyta</taxon>
        <taxon>Magnoliopsida</taxon>
        <taxon>Liliopsida</taxon>
        <taxon>Poales</taxon>
        <taxon>Cyperaceae</taxon>
        <taxon>Cyperoideae</taxon>
        <taxon>Rhynchosporeae</taxon>
        <taxon>Rhynchospora</taxon>
    </lineage>
</organism>
<evidence type="ECO:0000313" key="7">
    <source>
        <dbReference type="EMBL" id="KAJ4789185.1"/>
    </source>
</evidence>
<dbReference type="InterPro" id="IPR041118">
    <property type="entry name" value="Rx_N"/>
</dbReference>
<evidence type="ECO:0000256" key="3">
    <source>
        <dbReference type="ARBA" id="ARBA00022737"/>
    </source>
</evidence>
<evidence type="ECO:0000256" key="4">
    <source>
        <dbReference type="ARBA" id="ARBA00022741"/>
    </source>
</evidence>